<dbReference type="EMBL" id="MVBM01000003">
    <property type="protein sequence ID" value="OOK75892.1"/>
    <property type="molecule type" value="Genomic_DNA"/>
</dbReference>
<sequence length="38" mass="3987">MSRVADRMPATVGLRSAFAGARGCYRCAAAADKCTHLT</sequence>
<dbReference type="AlphaFoldDB" id="A0A1V3X9R3"/>
<name>A0A1V3X9R3_MYCKA</name>
<organism evidence="1 2">
    <name type="scientific">Mycobacterium kansasii</name>
    <dbReference type="NCBI Taxonomy" id="1768"/>
    <lineage>
        <taxon>Bacteria</taxon>
        <taxon>Bacillati</taxon>
        <taxon>Actinomycetota</taxon>
        <taxon>Actinomycetes</taxon>
        <taxon>Mycobacteriales</taxon>
        <taxon>Mycobacteriaceae</taxon>
        <taxon>Mycobacterium</taxon>
    </lineage>
</organism>
<accession>A0A1V3X9R3</accession>
<comment type="caution">
    <text evidence="1">The sequence shown here is derived from an EMBL/GenBank/DDBJ whole genome shotgun (WGS) entry which is preliminary data.</text>
</comment>
<proteinExistence type="predicted"/>
<dbReference type="Proteomes" id="UP000189229">
    <property type="component" value="Unassembled WGS sequence"/>
</dbReference>
<protein>
    <submittedName>
        <fullName evidence="1">Uncharacterized protein</fullName>
    </submittedName>
</protein>
<evidence type="ECO:0000313" key="1">
    <source>
        <dbReference type="EMBL" id="OOK75892.1"/>
    </source>
</evidence>
<evidence type="ECO:0000313" key="2">
    <source>
        <dbReference type="Proteomes" id="UP000189229"/>
    </source>
</evidence>
<reference evidence="1 2" key="1">
    <citation type="submission" date="2017-02" db="EMBL/GenBank/DDBJ databases">
        <title>Complete genome sequences of Mycobacterium kansasii strains isolated from rhesus macaques.</title>
        <authorList>
            <person name="Panda A."/>
            <person name="Nagaraj S."/>
            <person name="Zhao X."/>
            <person name="Tettelin H."/>
            <person name="Detolla L.J."/>
        </authorList>
    </citation>
    <scope>NUCLEOTIDE SEQUENCE [LARGE SCALE GENOMIC DNA]</scope>
    <source>
        <strain evidence="1 2">11-3813</strain>
    </source>
</reference>
<gene>
    <name evidence="1" type="ORF">BZL30_4238</name>
</gene>